<dbReference type="AlphaFoldDB" id="A0A1I0PCA6"/>
<accession>A0A1I0PCA6</accession>
<reference evidence="2 3" key="1">
    <citation type="submission" date="2016-10" db="EMBL/GenBank/DDBJ databases">
        <authorList>
            <person name="de Groot N.N."/>
        </authorList>
    </citation>
    <scope>NUCLEOTIDE SEQUENCE [LARGE SCALE GENOMIC DNA]</scope>
    <source>
        <strain evidence="2 3">DSM 29439</strain>
    </source>
</reference>
<dbReference type="EMBL" id="FOJB01000001">
    <property type="protein sequence ID" value="SEW12028.1"/>
    <property type="molecule type" value="Genomic_DNA"/>
</dbReference>
<proteinExistence type="predicted"/>
<evidence type="ECO:0000313" key="3">
    <source>
        <dbReference type="Proteomes" id="UP000199650"/>
    </source>
</evidence>
<gene>
    <name evidence="2" type="ORF">SAMN05444851_1541</name>
</gene>
<sequence>MYTLIANYGLARAFRAEFVPFLIALVVAQLFFKWGSFGLELLGFIVLWAVLGFVSDRVMPAPGKD</sequence>
<feature type="transmembrane region" description="Helical" evidence="1">
    <location>
        <begin position="37"/>
        <end position="54"/>
    </location>
</feature>
<protein>
    <submittedName>
        <fullName evidence="2">Uncharacterized protein</fullName>
    </submittedName>
</protein>
<dbReference type="Proteomes" id="UP000199650">
    <property type="component" value="Unassembled WGS sequence"/>
</dbReference>
<evidence type="ECO:0000313" key="2">
    <source>
        <dbReference type="EMBL" id="SEW12028.1"/>
    </source>
</evidence>
<name>A0A1I0PCA6_9RHOB</name>
<evidence type="ECO:0000256" key="1">
    <source>
        <dbReference type="SAM" id="Phobius"/>
    </source>
</evidence>
<dbReference type="OrthoDB" id="1496142at2"/>
<feature type="transmembrane region" description="Helical" evidence="1">
    <location>
        <begin position="12"/>
        <end position="31"/>
    </location>
</feature>
<keyword evidence="3" id="KW-1185">Reference proteome</keyword>
<keyword evidence="1" id="KW-1133">Transmembrane helix</keyword>
<dbReference type="STRING" id="1173584.SAMN05444851_1541"/>
<organism evidence="2 3">
    <name type="scientific">Aliiroseovarius sediminilitoris</name>
    <dbReference type="NCBI Taxonomy" id="1173584"/>
    <lineage>
        <taxon>Bacteria</taxon>
        <taxon>Pseudomonadati</taxon>
        <taxon>Pseudomonadota</taxon>
        <taxon>Alphaproteobacteria</taxon>
        <taxon>Rhodobacterales</taxon>
        <taxon>Paracoccaceae</taxon>
        <taxon>Aliiroseovarius</taxon>
    </lineage>
</organism>
<dbReference type="RefSeq" id="WP_091429599.1">
    <property type="nucleotide sequence ID" value="NZ_FOJB01000001.1"/>
</dbReference>
<keyword evidence="1" id="KW-0812">Transmembrane</keyword>
<keyword evidence="1" id="KW-0472">Membrane</keyword>